<dbReference type="EMBL" id="FUFA01000004">
    <property type="protein sequence ID" value="SPM35392.1"/>
    <property type="molecule type" value="Genomic_DNA"/>
</dbReference>
<feature type="domain" description="DUF732" evidence="3">
    <location>
        <begin position="25"/>
        <end position="97"/>
    </location>
</feature>
<keyword evidence="2" id="KW-0732">Signal</keyword>
<feature type="chain" id="PRO_5015732134" description="DUF732 domain-containing protein" evidence="2">
    <location>
        <begin position="22"/>
        <end position="129"/>
    </location>
</feature>
<dbReference type="STRING" id="1841860.GCA_900157375_03219"/>
<dbReference type="Pfam" id="PF05305">
    <property type="entry name" value="DUF732"/>
    <property type="match status" value="1"/>
</dbReference>
<evidence type="ECO:0000259" key="3">
    <source>
        <dbReference type="Pfam" id="PF05305"/>
    </source>
</evidence>
<organism evidence="4 5">
    <name type="scientific">Mycobacterium rhizamassiliense</name>
    <dbReference type="NCBI Taxonomy" id="1841860"/>
    <lineage>
        <taxon>Bacteria</taxon>
        <taxon>Bacillati</taxon>
        <taxon>Actinomycetota</taxon>
        <taxon>Actinomycetes</taxon>
        <taxon>Mycobacteriales</taxon>
        <taxon>Mycobacteriaceae</taxon>
        <taxon>Mycobacterium</taxon>
    </lineage>
</organism>
<dbReference type="Proteomes" id="UP000240988">
    <property type="component" value="Unassembled WGS sequence"/>
</dbReference>
<sequence>MVTRAIALIALSVWLAAPAHADATDDAFITNLGTSGMDYGAPDRAIQIAKTVVCATLGENPKTSNADLVAKVTSATNWPPLNAAYFTGAAIQAYCPQYGSLTMPPVPSRAPGGPSATPSPSPTPPVESA</sequence>
<accession>A0A2U3NV81</accession>
<reference evidence="4 5" key="1">
    <citation type="submission" date="2017-01" db="EMBL/GenBank/DDBJ databases">
        <authorList>
            <consortium name="Urmite Genomes"/>
        </authorList>
    </citation>
    <scope>NUCLEOTIDE SEQUENCE [LARGE SCALE GENOMIC DNA]</scope>
    <source>
        <strain evidence="4 5">AB57</strain>
    </source>
</reference>
<protein>
    <recommendedName>
        <fullName evidence="3">DUF732 domain-containing protein</fullName>
    </recommendedName>
</protein>
<feature type="region of interest" description="Disordered" evidence="1">
    <location>
        <begin position="104"/>
        <end position="129"/>
    </location>
</feature>
<feature type="signal peptide" evidence="2">
    <location>
        <begin position="1"/>
        <end position="21"/>
    </location>
</feature>
<evidence type="ECO:0000313" key="5">
    <source>
        <dbReference type="Proteomes" id="UP000240988"/>
    </source>
</evidence>
<dbReference type="InterPro" id="IPR007969">
    <property type="entry name" value="DUF732"/>
</dbReference>
<gene>
    <name evidence="4" type="ORF">MRAB57_3217</name>
</gene>
<name>A0A2U3NV81_9MYCO</name>
<proteinExistence type="predicted"/>
<feature type="compositionally biased region" description="Pro residues" evidence="1">
    <location>
        <begin position="117"/>
        <end position="129"/>
    </location>
</feature>
<dbReference type="RefSeq" id="WP_077088249.1">
    <property type="nucleotide sequence ID" value="NZ_LT721901.1"/>
</dbReference>
<evidence type="ECO:0000256" key="1">
    <source>
        <dbReference type="SAM" id="MobiDB-lite"/>
    </source>
</evidence>
<keyword evidence="5" id="KW-1185">Reference proteome</keyword>
<evidence type="ECO:0000313" key="4">
    <source>
        <dbReference type="EMBL" id="SPM35392.1"/>
    </source>
</evidence>
<dbReference type="AlphaFoldDB" id="A0A2U3NV81"/>
<dbReference type="OrthoDB" id="4737207at2"/>
<evidence type="ECO:0000256" key="2">
    <source>
        <dbReference type="SAM" id="SignalP"/>
    </source>
</evidence>